<feature type="region of interest" description="Disordered" evidence="1">
    <location>
        <begin position="473"/>
        <end position="544"/>
    </location>
</feature>
<reference evidence="3 4" key="1">
    <citation type="submission" date="2024-01" db="EMBL/GenBank/DDBJ databases">
        <title>A draft genome for a cacao thread blight-causing isolate of Paramarasmius palmivorus.</title>
        <authorList>
            <person name="Baruah I.K."/>
            <person name="Bukari Y."/>
            <person name="Amoako-Attah I."/>
            <person name="Meinhardt L.W."/>
            <person name="Bailey B.A."/>
            <person name="Cohen S.P."/>
        </authorList>
    </citation>
    <scope>NUCLEOTIDE SEQUENCE [LARGE SCALE GENOMIC DNA]</scope>
    <source>
        <strain evidence="3 4">GH-12</strain>
    </source>
</reference>
<proteinExistence type="predicted"/>
<dbReference type="Pfam" id="PF03235">
    <property type="entry name" value="GmrSD_N"/>
    <property type="match status" value="1"/>
</dbReference>
<evidence type="ECO:0000313" key="3">
    <source>
        <dbReference type="EMBL" id="KAK7030490.1"/>
    </source>
</evidence>
<evidence type="ECO:0000313" key="4">
    <source>
        <dbReference type="Proteomes" id="UP001383192"/>
    </source>
</evidence>
<dbReference type="AlphaFoldDB" id="A0AAW0BTA1"/>
<feature type="compositionally biased region" description="Basic residues" evidence="1">
    <location>
        <begin position="535"/>
        <end position="544"/>
    </location>
</feature>
<dbReference type="PANTHER" id="PTHR39639:SF1">
    <property type="entry name" value="DUF262 DOMAIN-CONTAINING PROTEIN"/>
    <property type="match status" value="1"/>
</dbReference>
<accession>A0AAW0BTA1</accession>
<name>A0AAW0BTA1_9AGAR</name>
<keyword evidence="4" id="KW-1185">Reference proteome</keyword>
<evidence type="ECO:0000256" key="1">
    <source>
        <dbReference type="SAM" id="MobiDB-lite"/>
    </source>
</evidence>
<dbReference type="EMBL" id="JAYKXP010000075">
    <property type="protein sequence ID" value="KAK7030490.1"/>
    <property type="molecule type" value="Genomic_DNA"/>
</dbReference>
<evidence type="ECO:0000259" key="2">
    <source>
        <dbReference type="Pfam" id="PF03235"/>
    </source>
</evidence>
<protein>
    <recommendedName>
        <fullName evidence="2">GmrSD restriction endonucleases N-terminal domain-containing protein</fullName>
    </recommendedName>
</protein>
<organism evidence="3 4">
    <name type="scientific">Paramarasmius palmivorus</name>
    <dbReference type="NCBI Taxonomy" id="297713"/>
    <lineage>
        <taxon>Eukaryota</taxon>
        <taxon>Fungi</taxon>
        <taxon>Dikarya</taxon>
        <taxon>Basidiomycota</taxon>
        <taxon>Agaricomycotina</taxon>
        <taxon>Agaricomycetes</taxon>
        <taxon>Agaricomycetidae</taxon>
        <taxon>Agaricales</taxon>
        <taxon>Marasmiineae</taxon>
        <taxon>Marasmiaceae</taxon>
        <taxon>Paramarasmius</taxon>
    </lineage>
</organism>
<comment type="caution">
    <text evidence="3">The sequence shown here is derived from an EMBL/GenBank/DDBJ whole genome shotgun (WGS) entry which is preliminary data.</text>
</comment>
<feature type="region of interest" description="Disordered" evidence="1">
    <location>
        <begin position="1"/>
        <end position="28"/>
    </location>
</feature>
<feature type="domain" description="GmrSD restriction endonucleases N-terminal" evidence="2">
    <location>
        <begin position="62"/>
        <end position="218"/>
    </location>
</feature>
<feature type="compositionally biased region" description="Basic and acidic residues" evidence="1">
    <location>
        <begin position="1"/>
        <end position="16"/>
    </location>
</feature>
<dbReference type="InterPro" id="IPR004919">
    <property type="entry name" value="GmrSD_N"/>
</dbReference>
<gene>
    <name evidence="3" type="ORF">VNI00_014079</name>
</gene>
<sequence length="544" mass="61994">MKQEDTLQDRLLRAESPEAEDTGSQATVDVRYDVRDSLKEPNGERKTIKEIHAMLSSGMIDLHADYQRNDVWNDDRQVSLIDSVLRNYYIPPVIFATSKDEDSNVSWKCMDGKQRITSIKRYPCLLFMTVLFAHAMKVSRGADSTSRPCFKSITRQELYFRDNKTIRKRKKHLPQHVKDLFLSKCLYCVAYAHLDFVEEQNIFKRVQLGVPLRFAENLYANFTPRANFARELSKKLFPQEKGIADKCDIPINTGRGKGFQILVQAMCALSRWELGEECDVQVVKGLFSTAPQEAWVTEKVTVPVSASKKERGPVATQSLFTDDEDEDEDEEILVPVSISQEFRERIHAAIDSIIEMAQDPLCIAAFSKYQWSQTISPVAAIGWIVLAYHGDQGFSRLELTNMFLLMRAHLHRTHQAELKLKPSSGETLLRFIIEAMKDPSVTIRKARTDGLLEWAEGIALNGAGNLVRSSQKLDIAQDKQKRKRQGEDEASGIKQEMKKMRTTSSRPSKKSSSKRGVEISDTLEDLRHTESSSLRSKKRKGRKN</sequence>
<dbReference type="Proteomes" id="UP001383192">
    <property type="component" value="Unassembled WGS sequence"/>
</dbReference>
<dbReference type="PANTHER" id="PTHR39639">
    <property type="entry name" value="CHROMOSOME 16, WHOLE GENOME SHOTGUN SEQUENCE"/>
    <property type="match status" value="1"/>
</dbReference>